<accession>A0A3R9K2D8</accession>
<dbReference type="InterPro" id="IPR049053">
    <property type="entry name" value="AFCA-like_C"/>
</dbReference>
<dbReference type="Pfam" id="PF22124">
    <property type="entry name" value="Glyco_hydro_95_cat"/>
    <property type="match status" value="1"/>
</dbReference>
<dbReference type="Gene3D" id="2.60.120.260">
    <property type="entry name" value="Galactose-binding domain-like"/>
    <property type="match status" value="2"/>
</dbReference>
<dbReference type="InterPro" id="IPR027414">
    <property type="entry name" value="GH95_N_dom"/>
</dbReference>
<evidence type="ECO:0000256" key="2">
    <source>
        <dbReference type="ARBA" id="ARBA00022525"/>
    </source>
</evidence>
<evidence type="ECO:0000256" key="3">
    <source>
        <dbReference type="ARBA" id="ARBA00022729"/>
    </source>
</evidence>
<dbReference type="SUPFAM" id="SSF48208">
    <property type="entry name" value="Six-hairpin glycosidases"/>
    <property type="match status" value="1"/>
</dbReference>
<dbReference type="EC" id="3.2.1.18" evidence="9"/>
<dbReference type="PANTHER" id="PTHR31084">
    <property type="entry name" value="ALPHA-L-FUCOSIDASE 2"/>
    <property type="match status" value="1"/>
</dbReference>
<dbReference type="InterPro" id="IPR049964">
    <property type="entry name" value="NanA_rpt"/>
</dbReference>
<dbReference type="Pfam" id="PF21307">
    <property type="entry name" value="Glyco_hydro_95_C"/>
    <property type="match status" value="1"/>
</dbReference>
<evidence type="ECO:0000256" key="6">
    <source>
        <dbReference type="SAM" id="SignalP"/>
    </source>
</evidence>
<gene>
    <name evidence="9" type="primary">nanA_3</name>
    <name evidence="9" type="ORF">D8803_08030</name>
</gene>
<keyword evidence="9" id="KW-0378">Hydrolase</keyword>
<dbReference type="CDD" id="cd00063">
    <property type="entry name" value="FN3"/>
    <property type="match status" value="1"/>
</dbReference>
<dbReference type="RefSeq" id="WP_131200810.1">
    <property type="nucleotide sequence ID" value="NZ_RJPI01000011.1"/>
</dbReference>
<dbReference type="InterPro" id="IPR003961">
    <property type="entry name" value="FN3_dom"/>
</dbReference>
<dbReference type="InterPro" id="IPR008928">
    <property type="entry name" value="6-hairpin_glycosidase_sf"/>
</dbReference>
<dbReference type="PROSITE" id="PS50853">
    <property type="entry name" value="FN3"/>
    <property type="match status" value="1"/>
</dbReference>
<feature type="region of interest" description="Disordered" evidence="5">
    <location>
        <begin position="1627"/>
        <end position="1672"/>
    </location>
</feature>
<dbReference type="InterPro" id="IPR054363">
    <property type="entry name" value="GH95_cat"/>
</dbReference>
<dbReference type="Gene3D" id="2.60.40.10">
    <property type="entry name" value="Immunoglobulins"/>
    <property type="match status" value="1"/>
</dbReference>
<dbReference type="EMBL" id="RJPI01000011">
    <property type="protein sequence ID" value="RSJ61783.1"/>
    <property type="molecule type" value="Genomic_DNA"/>
</dbReference>
<dbReference type="Gene3D" id="1.50.10.10">
    <property type="match status" value="1"/>
</dbReference>
<feature type="chain" id="PRO_5038469235" evidence="6">
    <location>
        <begin position="38"/>
        <end position="1702"/>
    </location>
</feature>
<keyword evidence="3 6" id="KW-0732">Signal</keyword>
<organism evidence="9 10">
    <name type="scientific">Streptococcus oralis</name>
    <dbReference type="NCBI Taxonomy" id="1303"/>
    <lineage>
        <taxon>Bacteria</taxon>
        <taxon>Bacillati</taxon>
        <taxon>Bacillota</taxon>
        <taxon>Bacilli</taxon>
        <taxon>Lactobacillales</taxon>
        <taxon>Streptococcaceae</taxon>
        <taxon>Streptococcus</taxon>
    </lineage>
</organism>
<keyword evidence="9" id="KW-0326">Glycosidase</keyword>
<dbReference type="SUPFAM" id="SSF49265">
    <property type="entry name" value="Fibronectin type III"/>
    <property type="match status" value="1"/>
</dbReference>
<feature type="domain" description="Fibronectin type-III" evidence="8">
    <location>
        <begin position="921"/>
        <end position="1011"/>
    </location>
</feature>
<feature type="region of interest" description="Disordered" evidence="5">
    <location>
        <begin position="1386"/>
        <end position="1486"/>
    </location>
</feature>
<evidence type="ECO:0000259" key="8">
    <source>
        <dbReference type="PROSITE" id="PS50853"/>
    </source>
</evidence>
<dbReference type="GO" id="GO:0004560">
    <property type="term" value="F:alpha-L-fucosidase activity"/>
    <property type="evidence" value="ECO:0007669"/>
    <property type="project" value="TreeGrafter"/>
</dbReference>
<evidence type="ECO:0000256" key="5">
    <source>
        <dbReference type="SAM" id="MobiDB-lite"/>
    </source>
</evidence>
<feature type="region of interest" description="Disordered" evidence="5">
    <location>
        <begin position="45"/>
        <end position="132"/>
    </location>
</feature>
<keyword evidence="4" id="KW-0572">Peptidoglycan-anchor</keyword>
<dbReference type="GO" id="GO:0005975">
    <property type="term" value="P:carbohydrate metabolic process"/>
    <property type="evidence" value="ECO:0007669"/>
    <property type="project" value="InterPro"/>
</dbReference>
<dbReference type="NCBIfam" id="NF043031">
    <property type="entry name" value="SIALI-17"/>
    <property type="match status" value="4"/>
</dbReference>
<dbReference type="InterPro" id="IPR012341">
    <property type="entry name" value="6hp_glycosidase-like_sf"/>
</dbReference>
<dbReference type="PANTHER" id="PTHR31084:SF19">
    <property type="entry name" value="GLYCOSYL HYDROLASE FAMILY 95 N-TERMINAL DOMAIN-CONTAINING PROTEIN"/>
    <property type="match status" value="1"/>
</dbReference>
<dbReference type="Proteomes" id="UP000280648">
    <property type="component" value="Unassembled WGS sequence"/>
</dbReference>
<evidence type="ECO:0000256" key="4">
    <source>
        <dbReference type="ARBA" id="ARBA00023088"/>
    </source>
</evidence>
<keyword evidence="2" id="KW-0964">Secreted</keyword>
<dbReference type="PROSITE" id="PS50847">
    <property type="entry name" value="GRAM_POS_ANCHORING"/>
    <property type="match status" value="1"/>
</dbReference>
<feature type="domain" description="Gram-positive cocci surface proteins LPxTG" evidence="7">
    <location>
        <begin position="1668"/>
        <end position="1702"/>
    </location>
</feature>
<sequence>MKKHFWEKSCRYSIRKLTVGTASVLLGAVFLVNHTVAADSVEVKQTEPSSVEAITKPDSEPKAAETTETTNPSLAESPVVSESKPAEETQKTNSQASEEAIVEAKEKKEPEKADQPVTKQENYQLNYDQPTAPSYDGWEKQALPVGNGEMGAKVFGLIGEERIQYNEKTLWSGGPQPDSTDYNGGNYKDRYKVLAEIRKALEAGDRQKAKQLAEQNLVGPNNAQYGRYLAFGDIFMVFNNQKKGLDTVTDYHRGLDITEATTTTSYTQDGTTFKRETFSSYPDDVTVTHFTKKGNKTLDFTLWNSLTEDLLANGNYSWEYSNYKNGHVTTDANGILLKGTVKDNGLKFASYLGIKTDGKVTVQDETLTVTGASYATLYLSAKTNFAQNPKTNYRKDIDLEKTVKGIVEVAKAKDYETLKKTHIKDYQSLFNRVKLNLGGNKTAQTTKEALQGYNPEKGQKLEELFFQYGRYLLISSSRDRTDALPANLQGVWNAVDNPPWNADYHLNVNLQMNYWPAYMSNLAETAKPMINYIDDMRYYGRIAAKEYAGIESKDGQENGWLVHTQATPFGWTTPGWNYYWGWSPAANAWMMQNVYDYYKFTKDETYLKEKIYPMLKETAKFWNSFLHYDQASDRWVSSPSYSPEHGTITIGNTFDQSLIWQLFHDYMEVANHLNVDKDLVTEIKAKFDKLKPLHINKEGRIKEWYEEDSPQFTNEGIENHHRHVSHLVGLFPGTLFSKDQAEYLEAARATLNHRGDGGTGWSKANKINLWARLLDGNRAHRLLAEQLKYSTLENLWDTHAPFQIDGNFGATSGMAEMLLQSHTGYIAPLPALPDAWKDGQVSGLVARGNFEVSMKWKDKNLQSLSFLSNVGGDLVVDYPNIEASQIKVNGKPVKATILKNNRIQLATQKGDVITFEHFPGRVTSLTAVRQNGVTAELTFNQIEGATHYVIQRQVKDETGQTSATREFVTNQTHFIDRSLNPQHAYTYTVKAMLGELATQVSEQATVETYSELMDDRDSRIQYGAAFGNWADSELFGGTEKFADLSKGDYSDKDVTATIPFTGVGIEIYGLKSSELGLATAKIDGKEVGELDFHTAGATEKGSLIGRFAGLSDGPHTLTLSVKREHKGRGSERSKISLDYFKILAGAGNTIEKIDDRDSRIQYGSQFKDWSDPELYGGTEKYADINNSDSSAASEAQATISFTGTGIRIYGLKTTELGKALVTLDGKEMPSLDFYTSGATEKRAFIGEFTNLTDGPHTLTLRVDPDSPEGRKKISLDSFDIIKAPAVGLDSPSIAPLKENDKTISLSLPAGDWEAIAVTFPGVKDPLVLRKVDETHLVTSGDQTVLSVQDNQVQIPIPDATDRQAGKAIEAYAIQGTTTSSPVVAVFTKKDEKQPTTSKGDEPAPTVEKPEYTDPIGTAGQEEPPIVEIPEYTDPIGTAGQEEPPTVEIPEYTKPIGTAGQEESPTVEKPEYTQPIGTAGQEEAPTVEKPEYTKPIGTSGVQAAPTLTRPEYQLRTLKDKKTGVEIIGGATDLEGISHISSRRVLAQELFGKTYDAYDLQLKNPRDHSLQPKGSVLVRLPISANVEKIYYITPNKELQALDFDVREGKAEFITNHFSTYAIVYQATGTSSNTEEKPSTSDEEALAHEAEQLSASPNLAKAENHSPKEQLPATGESSNPLLFLAGLSLALTATFMLKGRKDDSN</sequence>
<feature type="signal peptide" evidence="6">
    <location>
        <begin position="1"/>
        <end position="37"/>
    </location>
</feature>
<reference evidence="9 10" key="1">
    <citation type="submission" date="2018-11" db="EMBL/GenBank/DDBJ databases">
        <title>Species Designations Belie Phenotypic and Genotypic Heterogeneity in Oral Streptococci.</title>
        <authorList>
            <person name="Velsko I."/>
        </authorList>
    </citation>
    <scope>NUCLEOTIDE SEQUENCE [LARGE SCALE GENOMIC DNA]</scope>
    <source>
        <strain evidence="9 10">BCC26</strain>
    </source>
</reference>
<comment type="caution">
    <text evidence="9">The sequence shown here is derived from an EMBL/GenBank/DDBJ whole genome shotgun (WGS) entry which is preliminary data.</text>
</comment>
<evidence type="ECO:0000313" key="10">
    <source>
        <dbReference type="Proteomes" id="UP000280648"/>
    </source>
</evidence>
<dbReference type="InterPro" id="IPR019931">
    <property type="entry name" value="LPXTG_anchor"/>
</dbReference>
<dbReference type="Pfam" id="PF00746">
    <property type="entry name" value="Gram_pos_anchor"/>
    <property type="match status" value="1"/>
</dbReference>
<dbReference type="NCBIfam" id="TIGR01167">
    <property type="entry name" value="LPXTG_anchor"/>
    <property type="match status" value="1"/>
</dbReference>
<evidence type="ECO:0000259" key="7">
    <source>
        <dbReference type="PROSITE" id="PS50847"/>
    </source>
</evidence>
<feature type="compositionally biased region" description="Basic and acidic residues" evidence="5">
    <location>
        <begin position="1631"/>
        <end position="1648"/>
    </location>
</feature>
<dbReference type="Pfam" id="PF04650">
    <property type="entry name" value="YSIRK_signal"/>
    <property type="match status" value="1"/>
</dbReference>
<dbReference type="NCBIfam" id="TIGR01168">
    <property type="entry name" value="YSIRK_signal"/>
    <property type="match status" value="1"/>
</dbReference>
<dbReference type="Pfam" id="PF14498">
    <property type="entry name" value="Glyco_hyd_65N_2"/>
    <property type="match status" value="1"/>
</dbReference>
<dbReference type="InterPro" id="IPR036116">
    <property type="entry name" value="FN3_sf"/>
</dbReference>
<dbReference type="InterPro" id="IPR013783">
    <property type="entry name" value="Ig-like_fold"/>
</dbReference>
<feature type="compositionally biased region" description="Basic and acidic residues" evidence="5">
    <location>
        <begin position="55"/>
        <end position="65"/>
    </location>
</feature>
<dbReference type="GO" id="GO:0004308">
    <property type="term" value="F:exo-alpha-sialidase activity"/>
    <property type="evidence" value="ECO:0007669"/>
    <property type="project" value="UniProtKB-EC"/>
</dbReference>
<keyword evidence="1" id="KW-0134">Cell wall</keyword>
<feature type="compositionally biased region" description="Basic and acidic residues" evidence="5">
    <location>
        <begin position="102"/>
        <end position="114"/>
    </location>
</feature>
<feature type="compositionally biased region" description="Polar residues" evidence="5">
    <location>
        <begin position="117"/>
        <end position="132"/>
    </location>
</feature>
<protein>
    <submittedName>
        <fullName evidence="9">Sialidase A</fullName>
        <ecNumber evidence="9">3.2.1.18</ecNumber>
    </submittedName>
</protein>
<dbReference type="InterPro" id="IPR005877">
    <property type="entry name" value="YSIRK_signal_dom"/>
</dbReference>
<name>A0A3R9K2D8_STROR</name>
<evidence type="ECO:0000256" key="1">
    <source>
        <dbReference type="ARBA" id="ARBA00022512"/>
    </source>
</evidence>
<proteinExistence type="predicted"/>
<evidence type="ECO:0000313" key="9">
    <source>
        <dbReference type="EMBL" id="RSJ61783.1"/>
    </source>
</evidence>
<feature type="compositionally biased region" description="Basic and acidic residues" evidence="5">
    <location>
        <begin position="1387"/>
        <end position="1411"/>
    </location>
</feature>